<organism evidence="4 5">
    <name type="scientific">Flintibacter faecis</name>
    <dbReference type="NCBI Taxonomy" id="2763047"/>
    <lineage>
        <taxon>Bacteria</taxon>
        <taxon>Bacillati</taxon>
        <taxon>Bacillota</taxon>
        <taxon>Clostridia</taxon>
        <taxon>Eubacteriales</taxon>
        <taxon>Flintibacter</taxon>
    </lineage>
</organism>
<dbReference type="InterPro" id="IPR048574">
    <property type="entry name" value="RUBY_RBDX"/>
</dbReference>
<dbReference type="SUPFAM" id="SSF50475">
    <property type="entry name" value="FMN-binding split barrel"/>
    <property type="match status" value="1"/>
</dbReference>
<protein>
    <submittedName>
        <fullName evidence="4">Flavin reductase</fullName>
    </submittedName>
</protein>
<dbReference type="PANTHER" id="PTHR30466:SF1">
    <property type="entry name" value="FMN REDUCTASE (NADH) RUTF"/>
    <property type="match status" value="1"/>
</dbReference>
<gene>
    <name evidence="4" type="ORF">H8S55_02180</name>
</gene>
<dbReference type="CDD" id="cd00350">
    <property type="entry name" value="rubredoxin_like"/>
    <property type="match status" value="1"/>
</dbReference>
<dbReference type="EMBL" id="JACOPN010000001">
    <property type="protein sequence ID" value="MBC5716140.1"/>
    <property type="molecule type" value="Genomic_DNA"/>
</dbReference>
<reference evidence="4" key="1">
    <citation type="submission" date="2020-08" db="EMBL/GenBank/DDBJ databases">
        <title>Genome public.</title>
        <authorList>
            <person name="Liu C."/>
            <person name="Sun Q."/>
        </authorList>
    </citation>
    <scope>NUCLEOTIDE SEQUENCE</scope>
    <source>
        <strain evidence="4">BX5</strain>
    </source>
</reference>
<comment type="cofactor">
    <cofactor evidence="1">
        <name>Fe(3+)</name>
        <dbReference type="ChEBI" id="CHEBI:29034"/>
    </cofactor>
</comment>
<dbReference type="InterPro" id="IPR012349">
    <property type="entry name" value="Split_barrel_FMN-bd"/>
</dbReference>
<dbReference type="Pfam" id="PF21349">
    <property type="entry name" value="RUBY_RBDX"/>
    <property type="match status" value="1"/>
</dbReference>
<dbReference type="PROSITE" id="PS50903">
    <property type="entry name" value="RUBREDOXIN_LIKE"/>
    <property type="match status" value="1"/>
</dbReference>
<dbReference type="Proteomes" id="UP000602260">
    <property type="component" value="Unassembled WGS sequence"/>
</dbReference>
<keyword evidence="5" id="KW-1185">Reference proteome</keyword>
<dbReference type="SMART" id="SM00903">
    <property type="entry name" value="Flavin_Reduct"/>
    <property type="match status" value="1"/>
</dbReference>
<dbReference type="AlphaFoldDB" id="A0A8J6IX96"/>
<dbReference type="InterPro" id="IPR002563">
    <property type="entry name" value="Flavin_Rdtase-like_dom"/>
</dbReference>
<feature type="domain" description="Rubredoxin-like" evidence="3">
    <location>
        <begin position="169"/>
        <end position="205"/>
    </location>
</feature>
<dbReference type="RefSeq" id="WP_186877613.1">
    <property type="nucleotide sequence ID" value="NZ_JACOPN010000001.1"/>
</dbReference>
<evidence type="ECO:0000256" key="2">
    <source>
        <dbReference type="ARBA" id="ARBA00023002"/>
    </source>
</evidence>
<sequence length="207" mass="22718">MKDPKAMYALSYGLFVLTARRGEQDNGCIINTGIQVTSQPNRVLIAVNKSNFTHDMILETGAFNLSVLTEKADFSLFQRFGFQSGRDTDKFRGFDRVQRTENGLLAVTEGTSAWLSCKVASTVDLGTHTLFVADVTDGDVLSREPSATYAYYQANIKPKPAAAPAQPGKKRWVCTVCGYIYEGETLPADFICPICKHPASDFEPVAD</sequence>
<evidence type="ECO:0000259" key="3">
    <source>
        <dbReference type="PROSITE" id="PS50903"/>
    </source>
</evidence>
<evidence type="ECO:0000313" key="5">
    <source>
        <dbReference type="Proteomes" id="UP000602260"/>
    </source>
</evidence>
<dbReference type="Pfam" id="PF01613">
    <property type="entry name" value="Flavin_Reduct"/>
    <property type="match status" value="1"/>
</dbReference>
<accession>A0A8J6IX96</accession>
<name>A0A8J6IX96_9FIRM</name>
<dbReference type="InterPro" id="IPR024934">
    <property type="entry name" value="Rubredoxin-like_dom"/>
</dbReference>
<evidence type="ECO:0000313" key="4">
    <source>
        <dbReference type="EMBL" id="MBC5716140.1"/>
    </source>
</evidence>
<evidence type="ECO:0000256" key="1">
    <source>
        <dbReference type="ARBA" id="ARBA00001965"/>
    </source>
</evidence>
<keyword evidence="2" id="KW-0560">Oxidoreductase</keyword>
<dbReference type="GO" id="GO:0042602">
    <property type="term" value="F:riboflavin reductase (NADPH) activity"/>
    <property type="evidence" value="ECO:0007669"/>
    <property type="project" value="TreeGrafter"/>
</dbReference>
<dbReference type="SUPFAM" id="SSF57802">
    <property type="entry name" value="Rubredoxin-like"/>
    <property type="match status" value="1"/>
</dbReference>
<comment type="caution">
    <text evidence="4">The sequence shown here is derived from an EMBL/GenBank/DDBJ whole genome shotgun (WGS) entry which is preliminary data.</text>
</comment>
<dbReference type="Gene3D" id="2.20.28.10">
    <property type="match status" value="1"/>
</dbReference>
<dbReference type="GO" id="GO:0010181">
    <property type="term" value="F:FMN binding"/>
    <property type="evidence" value="ECO:0007669"/>
    <property type="project" value="InterPro"/>
</dbReference>
<proteinExistence type="predicted"/>
<dbReference type="InterPro" id="IPR050268">
    <property type="entry name" value="NADH-dep_flavin_reductase"/>
</dbReference>
<dbReference type="PANTHER" id="PTHR30466">
    <property type="entry name" value="FLAVIN REDUCTASE"/>
    <property type="match status" value="1"/>
</dbReference>
<dbReference type="Gene3D" id="2.30.110.10">
    <property type="entry name" value="Electron Transport, Fmn-binding Protein, Chain A"/>
    <property type="match status" value="1"/>
</dbReference>
<dbReference type="GO" id="GO:0005506">
    <property type="term" value="F:iron ion binding"/>
    <property type="evidence" value="ECO:0007669"/>
    <property type="project" value="InterPro"/>
</dbReference>